<dbReference type="AlphaFoldDB" id="A0A4R3UMA6"/>
<feature type="domain" description="FecR protein" evidence="2">
    <location>
        <begin position="79"/>
        <end position="176"/>
    </location>
</feature>
<dbReference type="Pfam" id="PF04773">
    <property type="entry name" value="FecR"/>
    <property type="match status" value="1"/>
</dbReference>
<protein>
    <submittedName>
        <fullName evidence="3">FecR family protein</fullName>
    </submittedName>
</protein>
<keyword evidence="1" id="KW-0472">Membrane</keyword>
<dbReference type="Gene3D" id="2.60.120.1440">
    <property type="match status" value="1"/>
</dbReference>
<accession>A0A4R3UMA6</accession>
<sequence length="321" mass="34218">MQRECLAWQARSAAHRLAFERCTDTWQEVAGVSRARIQAAVSEPRRTDIRTGWPGGMALAFATLCLAAGFAVVLWPGGTYSTGVGEQRLVVLDDGSRMTLNTSTEVRVRLTEAQRAVTVRQGEALFEVAKDASRPFVVSVADAQVVATGTAFLVRSTPPQQATRDAFGVTLLEGQVVVQRAEGVAQSALSTPVVMAPGDRLRVGQSPGTARQAPAQARVDRPKLDQLLAWKRGAAILDNTPLPEAIADLNRYSKVQITLADPEAMRALRISGSFRTGDNKAFAQAVARLFGLVVKSRDGGFELSASSSGAASVLSGVETDR</sequence>
<dbReference type="PANTHER" id="PTHR30273">
    <property type="entry name" value="PERIPLASMIC SIGNAL SENSOR AND SIGMA FACTOR ACTIVATOR FECR-RELATED"/>
    <property type="match status" value="1"/>
</dbReference>
<dbReference type="InterPro" id="IPR012373">
    <property type="entry name" value="Ferrdict_sens_TM"/>
</dbReference>
<dbReference type="EMBL" id="SMBU01000027">
    <property type="protein sequence ID" value="TCU91094.1"/>
    <property type="molecule type" value="Genomic_DNA"/>
</dbReference>
<gene>
    <name evidence="3" type="ORF">EV671_102725</name>
</gene>
<name>A0A4R3UMA6_ROSSA</name>
<comment type="caution">
    <text evidence="3">The sequence shown here is derived from an EMBL/GenBank/DDBJ whole genome shotgun (WGS) entry which is preliminary data.</text>
</comment>
<organism evidence="3 4">
    <name type="scientific">Roseateles saccharophilus</name>
    <name type="common">Pseudomonas saccharophila</name>
    <dbReference type="NCBI Taxonomy" id="304"/>
    <lineage>
        <taxon>Bacteria</taxon>
        <taxon>Pseudomonadati</taxon>
        <taxon>Pseudomonadota</taxon>
        <taxon>Betaproteobacteria</taxon>
        <taxon>Burkholderiales</taxon>
        <taxon>Sphaerotilaceae</taxon>
        <taxon>Roseateles</taxon>
    </lineage>
</organism>
<keyword evidence="4" id="KW-1185">Reference proteome</keyword>
<evidence type="ECO:0000313" key="3">
    <source>
        <dbReference type="EMBL" id="TCU91094.1"/>
    </source>
</evidence>
<dbReference type="Proteomes" id="UP000295110">
    <property type="component" value="Unassembled WGS sequence"/>
</dbReference>
<evidence type="ECO:0000259" key="2">
    <source>
        <dbReference type="Pfam" id="PF04773"/>
    </source>
</evidence>
<reference evidence="3 4" key="1">
    <citation type="submission" date="2019-03" db="EMBL/GenBank/DDBJ databases">
        <title>Genomic Encyclopedia of Type Strains, Phase IV (KMG-IV): sequencing the most valuable type-strain genomes for metagenomic binning, comparative biology and taxonomic classification.</title>
        <authorList>
            <person name="Goeker M."/>
        </authorList>
    </citation>
    <scope>NUCLEOTIDE SEQUENCE [LARGE SCALE GENOMIC DNA]</scope>
    <source>
        <strain evidence="3 4">DSM 654</strain>
    </source>
</reference>
<dbReference type="GO" id="GO:0016989">
    <property type="term" value="F:sigma factor antagonist activity"/>
    <property type="evidence" value="ECO:0007669"/>
    <property type="project" value="TreeGrafter"/>
</dbReference>
<keyword evidence="1" id="KW-1133">Transmembrane helix</keyword>
<evidence type="ECO:0000256" key="1">
    <source>
        <dbReference type="SAM" id="Phobius"/>
    </source>
</evidence>
<dbReference type="Gene3D" id="3.55.50.30">
    <property type="match status" value="1"/>
</dbReference>
<keyword evidence="1" id="KW-0812">Transmembrane</keyword>
<evidence type="ECO:0000313" key="4">
    <source>
        <dbReference type="Proteomes" id="UP000295110"/>
    </source>
</evidence>
<dbReference type="PIRSF" id="PIRSF018266">
    <property type="entry name" value="FecR"/>
    <property type="match status" value="1"/>
</dbReference>
<dbReference type="InterPro" id="IPR006860">
    <property type="entry name" value="FecR"/>
</dbReference>
<dbReference type="PANTHER" id="PTHR30273:SF2">
    <property type="entry name" value="PROTEIN FECR"/>
    <property type="match status" value="1"/>
</dbReference>
<proteinExistence type="predicted"/>
<feature type="transmembrane region" description="Helical" evidence="1">
    <location>
        <begin position="55"/>
        <end position="75"/>
    </location>
</feature>